<proteinExistence type="predicted"/>
<reference evidence="1 2" key="1">
    <citation type="submission" date="2024-06" db="EMBL/GenBank/DDBJ databases">
        <title>Flavobacterium spp. isolated from glacier.</title>
        <authorList>
            <person name="Han D."/>
        </authorList>
    </citation>
    <scope>NUCLEOTIDE SEQUENCE [LARGE SCALE GENOMIC DNA]</scope>
    <source>
        <strain evidence="1 2">LS2P90</strain>
    </source>
</reference>
<accession>A0ABW6HYC5</accession>
<dbReference type="EMBL" id="JBHZPZ010000017">
    <property type="protein sequence ID" value="MFE3869021.1"/>
    <property type="molecule type" value="Genomic_DNA"/>
</dbReference>
<evidence type="ECO:0000313" key="2">
    <source>
        <dbReference type="Proteomes" id="UP001600109"/>
    </source>
</evidence>
<protein>
    <recommendedName>
        <fullName evidence="3">Photosynthesis system II assembly factor Ycf48/Hcf136-like domain-containing protein</fullName>
    </recommendedName>
</protein>
<dbReference type="SUPFAM" id="SSF110296">
    <property type="entry name" value="Oligoxyloglucan reducing end-specific cellobiohydrolase"/>
    <property type="match status" value="1"/>
</dbReference>
<sequence length="76" mass="8629">MGQMVSHKGELLRINVAKNFIEYSSNNGKVWHRRSGQSHSMGTLQDLMDSGDEILVTTSKGLYYSSTEGKVWHRRS</sequence>
<keyword evidence="2" id="KW-1185">Reference proteome</keyword>
<dbReference type="Proteomes" id="UP001600109">
    <property type="component" value="Unassembled WGS sequence"/>
</dbReference>
<gene>
    <name evidence="1" type="ORF">ACFX5E_13210</name>
</gene>
<name>A0ABW6HYC5_9FLAO</name>
<organism evidence="1 2">
    <name type="scientific">Flavobacterium xylosi</name>
    <dbReference type="NCBI Taxonomy" id="3230415"/>
    <lineage>
        <taxon>Bacteria</taxon>
        <taxon>Pseudomonadati</taxon>
        <taxon>Bacteroidota</taxon>
        <taxon>Flavobacteriia</taxon>
        <taxon>Flavobacteriales</taxon>
        <taxon>Flavobacteriaceae</taxon>
        <taxon>Flavobacterium</taxon>
    </lineage>
</organism>
<comment type="caution">
    <text evidence="1">The sequence shown here is derived from an EMBL/GenBank/DDBJ whole genome shotgun (WGS) entry which is preliminary data.</text>
</comment>
<dbReference type="RefSeq" id="WP_196853776.1">
    <property type="nucleotide sequence ID" value="NZ_JBHZPZ010000017.1"/>
</dbReference>
<evidence type="ECO:0000313" key="1">
    <source>
        <dbReference type="EMBL" id="MFE3869021.1"/>
    </source>
</evidence>
<evidence type="ECO:0008006" key="3">
    <source>
        <dbReference type="Google" id="ProtNLM"/>
    </source>
</evidence>